<dbReference type="Gene3D" id="3.40.190.10">
    <property type="entry name" value="Periplasmic binding protein-like II"/>
    <property type="match status" value="1"/>
</dbReference>
<dbReference type="GO" id="GO:1904680">
    <property type="term" value="F:peptide transmembrane transporter activity"/>
    <property type="evidence" value="ECO:0007669"/>
    <property type="project" value="TreeGrafter"/>
</dbReference>
<dbReference type="PANTHER" id="PTHR30290">
    <property type="entry name" value="PERIPLASMIC BINDING COMPONENT OF ABC TRANSPORTER"/>
    <property type="match status" value="1"/>
</dbReference>
<dbReference type="GO" id="GO:0042597">
    <property type="term" value="C:periplasmic space"/>
    <property type="evidence" value="ECO:0007669"/>
    <property type="project" value="UniProtKB-ARBA"/>
</dbReference>
<proteinExistence type="inferred from homology"/>
<reference evidence="7 8" key="1">
    <citation type="submission" date="2019-10" db="EMBL/GenBank/DDBJ databases">
        <authorList>
            <person name="Karimi E."/>
        </authorList>
    </citation>
    <scope>NUCLEOTIDE SEQUENCE [LARGE SCALE GENOMIC DNA]</scope>
    <source>
        <strain evidence="7">Exiguobacterium sp. 9Y</strain>
    </source>
</reference>
<evidence type="ECO:0000256" key="4">
    <source>
        <dbReference type="ARBA" id="ARBA00022729"/>
    </source>
</evidence>
<accession>A0A653I9Z4</accession>
<evidence type="ECO:0000256" key="1">
    <source>
        <dbReference type="ARBA" id="ARBA00004196"/>
    </source>
</evidence>
<dbReference type="FunFam" id="3.10.105.10:FF:000001">
    <property type="entry name" value="Oligopeptide ABC transporter, oligopeptide-binding protein"/>
    <property type="match status" value="1"/>
</dbReference>
<name>A0A653I9Z4_9BACL</name>
<protein>
    <submittedName>
        <fullName evidence="7">ABC transporter substrate-binding protein</fullName>
    </submittedName>
</protein>
<evidence type="ECO:0000313" key="7">
    <source>
        <dbReference type="EMBL" id="VWX35895.1"/>
    </source>
</evidence>
<dbReference type="GO" id="GO:0030313">
    <property type="term" value="C:cell envelope"/>
    <property type="evidence" value="ECO:0007669"/>
    <property type="project" value="UniProtKB-SubCell"/>
</dbReference>
<dbReference type="Proteomes" id="UP000439752">
    <property type="component" value="Unassembled WGS sequence"/>
</dbReference>
<dbReference type="InterPro" id="IPR030678">
    <property type="entry name" value="Peptide/Ni-bd"/>
</dbReference>
<feature type="domain" description="Solute-binding protein family 5" evidence="6">
    <location>
        <begin position="73"/>
        <end position="422"/>
    </location>
</feature>
<dbReference type="Gene3D" id="3.90.76.10">
    <property type="entry name" value="Dipeptide-binding Protein, Domain 1"/>
    <property type="match status" value="1"/>
</dbReference>
<evidence type="ECO:0000256" key="3">
    <source>
        <dbReference type="ARBA" id="ARBA00022448"/>
    </source>
</evidence>
<dbReference type="CDD" id="cd08504">
    <property type="entry name" value="PBP2_OppA"/>
    <property type="match status" value="1"/>
</dbReference>
<dbReference type="Gene3D" id="3.10.105.10">
    <property type="entry name" value="Dipeptide-binding Protein, Domain 3"/>
    <property type="match status" value="1"/>
</dbReference>
<feature type="chain" id="PRO_5024887205" evidence="5">
    <location>
        <begin position="27"/>
        <end position="504"/>
    </location>
</feature>
<dbReference type="PROSITE" id="PS51257">
    <property type="entry name" value="PROKAR_LIPOPROTEIN"/>
    <property type="match status" value="1"/>
</dbReference>
<dbReference type="PANTHER" id="PTHR30290:SF10">
    <property type="entry name" value="PERIPLASMIC OLIGOPEPTIDE-BINDING PROTEIN-RELATED"/>
    <property type="match status" value="1"/>
</dbReference>
<feature type="signal peptide" evidence="5">
    <location>
        <begin position="1"/>
        <end position="26"/>
    </location>
</feature>
<keyword evidence="8" id="KW-1185">Reference proteome</keyword>
<keyword evidence="4 5" id="KW-0732">Signal</keyword>
<evidence type="ECO:0000259" key="6">
    <source>
        <dbReference type="Pfam" id="PF00496"/>
    </source>
</evidence>
<keyword evidence="3" id="KW-0813">Transport</keyword>
<dbReference type="PIRSF" id="PIRSF002741">
    <property type="entry name" value="MppA"/>
    <property type="match status" value="1"/>
</dbReference>
<evidence type="ECO:0000256" key="2">
    <source>
        <dbReference type="ARBA" id="ARBA00005695"/>
    </source>
</evidence>
<evidence type="ECO:0000313" key="8">
    <source>
        <dbReference type="Proteomes" id="UP000439752"/>
    </source>
</evidence>
<gene>
    <name evidence="7" type="ORF">EXIGUO9Y_270032</name>
</gene>
<dbReference type="GO" id="GO:0043190">
    <property type="term" value="C:ATP-binding cassette (ABC) transporter complex"/>
    <property type="evidence" value="ECO:0007669"/>
    <property type="project" value="InterPro"/>
</dbReference>
<comment type="subcellular location">
    <subcellularLocation>
        <location evidence="1">Cell envelope</location>
    </subcellularLocation>
</comment>
<comment type="similarity">
    <text evidence="2">Belongs to the bacterial solute-binding protein 5 family.</text>
</comment>
<dbReference type="GO" id="GO:0015833">
    <property type="term" value="P:peptide transport"/>
    <property type="evidence" value="ECO:0007669"/>
    <property type="project" value="TreeGrafter"/>
</dbReference>
<dbReference type="RefSeq" id="WP_159173383.1">
    <property type="nucleotide sequence ID" value="NZ_LR732312.1"/>
</dbReference>
<dbReference type="Pfam" id="PF00496">
    <property type="entry name" value="SBP_bac_5"/>
    <property type="match status" value="1"/>
</dbReference>
<evidence type="ECO:0000256" key="5">
    <source>
        <dbReference type="SAM" id="SignalP"/>
    </source>
</evidence>
<organism evidence="7 8">
    <name type="scientific">Exiguobacterium oxidotolerans</name>
    <dbReference type="NCBI Taxonomy" id="223958"/>
    <lineage>
        <taxon>Bacteria</taxon>
        <taxon>Bacillati</taxon>
        <taxon>Bacillota</taxon>
        <taxon>Bacilli</taxon>
        <taxon>Bacillales</taxon>
        <taxon>Bacillales Family XII. Incertae Sedis</taxon>
        <taxon>Exiguobacterium</taxon>
    </lineage>
</organism>
<dbReference type="EMBL" id="CABWKQ010000020">
    <property type="protein sequence ID" value="VWX35895.1"/>
    <property type="molecule type" value="Genomic_DNA"/>
</dbReference>
<dbReference type="InterPro" id="IPR039424">
    <property type="entry name" value="SBP_5"/>
</dbReference>
<sequence>MKKTLIAAASTAFLLAGCSTTDTEQAAPNENEKKVLHTMESYDLLSVDPADAITSNIFNQIYEGLYRFDENNELVPAAAASHSVSEDGKVYTFKLDPTAKWSDGKPVTAENFRYAYERVIETNSPFAYLLEPVKETKVIDDETLQIELKRPTPYFLSMTTFGTYMPVREDIVEAQGDKFGTDPETNVYNGPFTFKKYQAEQGYTLAKNADYADQKQVKIDEVDVKIIKDPMLAINLFETGELDVAPLNSENVINYKDKKEYNTFSDSRMFFIRMNQKTDALKDKQTRQAIDAAYNKEALTETLLGNGSLPADYIVPQELDPQYDKTRQITSSFDEAKAKKVLEPQNLELTMIIEDDDVSKKIGEYIQGTLKRQNLDVKLLPLPKKERLAREGRGDYDLSLASWAPDYQDATTYLNLFMTGNPFNMMDYSNKQYDRLLKRAEKELDQDKRLELLSQAESLLLDDQAISPVYQRKNAFLQNTEVTHLARHNVGTDISYKYVEIDRK</sequence>
<dbReference type="SUPFAM" id="SSF53850">
    <property type="entry name" value="Periplasmic binding protein-like II"/>
    <property type="match status" value="1"/>
</dbReference>
<dbReference type="AlphaFoldDB" id="A0A653I9Z4"/>
<dbReference type="InterPro" id="IPR000914">
    <property type="entry name" value="SBP_5_dom"/>
</dbReference>